<feature type="compositionally biased region" description="Polar residues" evidence="2">
    <location>
        <begin position="8"/>
        <end position="17"/>
    </location>
</feature>
<evidence type="ECO:0000313" key="5">
    <source>
        <dbReference type="Proteomes" id="UP000319068"/>
    </source>
</evidence>
<dbReference type="InterPro" id="IPR001932">
    <property type="entry name" value="PPM-type_phosphatase-like_dom"/>
</dbReference>
<feature type="region of interest" description="Disordered" evidence="2">
    <location>
        <begin position="1"/>
        <end position="21"/>
    </location>
</feature>
<name>A0ABX5X9H8_CELCE</name>
<dbReference type="InterPro" id="IPR052016">
    <property type="entry name" value="Bact_Sigma-Reg"/>
</dbReference>
<dbReference type="InterPro" id="IPR003018">
    <property type="entry name" value="GAF"/>
</dbReference>
<accession>A0ABX5X9H8</accession>
<dbReference type="InterPro" id="IPR029016">
    <property type="entry name" value="GAF-like_dom_sf"/>
</dbReference>
<dbReference type="SMART" id="SM00065">
    <property type="entry name" value="GAF"/>
    <property type="match status" value="1"/>
</dbReference>
<feature type="domain" description="PPM-type phosphatase" evidence="3">
    <location>
        <begin position="301"/>
        <end position="526"/>
    </location>
</feature>
<dbReference type="SUPFAM" id="SSF55781">
    <property type="entry name" value="GAF domain-like"/>
    <property type="match status" value="1"/>
</dbReference>
<dbReference type="Pfam" id="PF07228">
    <property type="entry name" value="SpoIIE"/>
    <property type="match status" value="1"/>
</dbReference>
<evidence type="ECO:0000256" key="2">
    <source>
        <dbReference type="SAM" id="MobiDB-lite"/>
    </source>
</evidence>
<dbReference type="Gene3D" id="3.30.450.40">
    <property type="match status" value="1"/>
</dbReference>
<dbReference type="EMBL" id="CP041694">
    <property type="protein sequence ID" value="QDP74278.1"/>
    <property type="molecule type" value="Genomic_DNA"/>
</dbReference>
<feature type="compositionally biased region" description="Basic and acidic residues" evidence="2">
    <location>
        <begin position="63"/>
        <end position="80"/>
    </location>
</feature>
<keyword evidence="5" id="KW-1185">Reference proteome</keyword>
<dbReference type="Gene3D" id="3.60.40.10">
    <property type="entry name" value="PPM-type phosphatase domain"/>
    <property type="match status" value="1"/>
</dbReference>
<dbReference type="InterPro" id="IPR036457">
    <property type="entry name" value="PPM-type-like_dom_sf"/>
</dbReference>
<dbReference type="PANTHER" id="PTHR43156:SF2">
    <property type="entry name" value="STAGE II SPORULATION PROTEIN E"/>
    <property type="match status" value="1"/>
</dbReference>
<protein>
    <submittedName>
        <fullName evidence="4">SpoIIE family protein phosphatase</fullName>
    </submittedName>
</protein>
<reference evidence="4 5" key="1">
    <citation type="submission" date="2019-07" db="EMBL/GenBank/DDBJ databases">
        <title>Complete Genome Sequence and Methylome Analysis of Arthrobacter luteus NEB113.</title>
        <authorList>
            <person name="Fomenkov A."/>
            <person name="Anton B.P."/>
            <person name="Vincze T."/>
            <person name="Roberts R.J."/>
        </authorList>
    </citation>
    <scope>NUCLEOTIDE SEQUENCE [LARGE SCALE GENOMIC DNA]</scope>
    <source>
        <strain evidence="4 5">NEB113</strain>
    </source>
</reference>
<dbReference type="Proteomes" id="UP000319068">
    <property type="component" value="Chromosome"/>
</dbReference>
<organism evidence="4 5">
    <name type="scientific">Cellulosimicrobium cellulans</name>
    <name type="common">Arthrobacter luteus</name>
    <dbReference type="NCBI Taxonomy" id="1710"/>
    <lineage>
        <taxon>Bacteria</taxon>
        <taxon>Bacillati</taxon>
        <taxon>Actinomycetota</taxon>
        <taxon>Actinomycetes</taxon>
        <taxon>Micrococcales</taxon>
        <taxon>Promicromonosporaceae</taxon>
        <taxon>Cellulosimicrobium</taxon>
    </lineage>
</organism>
<keyword evidence="1" id="KW-0378">Hydrolase</keyword>
<feature type="region of interest" description="Disordered" evidence="2">
    <location>
        <begin position="56"/>
        <end position="92"/>
    </location>
</feature>
<dbReference type="PANTHER" id="PTHR43156">
    <property type="entry name" value="STAGE II SPORULATION PROTEIN E-RELATED"/>
    <property type="match status" value="1"/>
</dbReference>
<evidence type="ECO:0000259" key="3">
    <source>
        <dbReference type="PROSITE" id="PS51746"/>
    </source>
</evidence>
<dbReference type="SMART" id="SM00331">
    <property type="entry name" value="PP2C_SIG"/>
    <property type="match status" value="1"/>
</dbReference>
<sequence length="529" mass="56194">MLAPGSTRAVSASSPRPSTARVAVGPILPNRSSSTVIASTVLPLLGCPAVRRPWQRLRATGRSRPERPHARTRGGVDARRSRSGTCGRSPALRRAALRDRCREVASRRRGHEQGEETLTTTDALQDERTRVLALQRLGVLDSSPEERFDRVTRLAQRLFGVPTVSITLVDADRQWRKAFVGLDGPVAQREGAFCDVTIRADRTLVVEDAAQDAAFADNPFVVGDPHLRFYAGHPIAAPGGELVGTLCVIDTRPRRFDDADRSLLRDLALWVQGELQHDVELDRAGAVQRGLLPRLAPELEGYRVAARCLPARGVGGDFYDWTTTADGAGFVVADVMGKGMPAAIVAASARAALRSALRSPSLAAGVETADDLLAPDLEEVGSFVTAWCATVERDSGRLAYVDAGHGLASVLRPDGGIHRLEADGLPLGVAPGTARVVHHVPLDPGDRLVVVSDGLVDLLADLGVPGGDPRLLDPDVPLPVPDGPALARAAREVRQACDAAATLDVLVGLAEGRYVGDDLTVLVVERVAA</sequence>
<evidence type="ECO:0000256" key="1">
    <source>
        <dbReference type="ARBA" id="ARBA00022801"/>
    </source>
</evidence>
<dbReference type="SUPFAM" id="SSF81606">
    <property type="entry name" value="PP2C-like"/>
    <property type="match status" value="1"/>
</dbReference>
<proteinExistence type="predicted"/>
<dbReference type="Pfam" id="PF01590">
    <property type="entry name" value="GAF"/>
    <property type="match status" value="1"/>
</dbReference>
<evidence type="ECO:0000313" key="4">
    <source>
        <dbReference type="EMBL" id="QDP74278.1"/>
    </source>
</evidence>
<dbReference type="PROSITE" id="PS51746">
    <property type="entry name" value="PPM_2"/>
    <property type="match status" value="1"/>
</dbReference>
<gene>
    <name evidence="4" type="ORF">FOG94_03105</name>
</gene>